<dbReference type="AlphaFoldDB" id="A0AAV1Z328"/>
<proteinExistence type="predicted"/>
<gene>
    <name evidence="1" type="ORF">LARSCL_LOCUS2541</name>
</gene>
<organism evidence="1 2">
    <name type="scientific">Larinioides sclopetarius</name>
    <dbReference type="NCBI Taxonomy" id="280406"/>
    <lineage>
        <taxon>Eukaryota</taxon>
        <taxon>Metazoa</taxon>
        <taxon>Ecdysozoa</taxon>
        <taxon>Arthropoda</taxon>
        <taxon>Chelicerata</taxon>
        <taxon>Arachnida</taxon>
        <taxon>Araneae</taxon>
        <taxon>Araneomorphae</taxon>
        <taxon>Entelegynae</taxon>
        <taxon>Araneoidea</taxon>
        <taxon>Araneidae</taxon>
        <taxon>Larinioides</taxon>
    </lineage>
</organism>
<dbReference type="Proteomes" id="UP001497382">
    <property type="component" value="Unassembled WGS sequence"/>
</dbReference>
<comment type="caution">
    <text evidence="1">The sequence shown here is derived from an EMBL/GenBank/DDBJ whole genome shotgun (WGS) entry which is preliminary data.</text>
</comment>
<protein>
    <submittedName>
        <fullName evidence="1">Uncharacterized protein</fullName>
    </submittedName>
</protein>
<name>A0AAV1Z328_9ARAC</name>
<keyword evidence="2" id="KW-1185">Reference proteome</keyword>
<evidence type="ECO:0000313" key="2">
    <source>
        <dbReference type="Proteomes" id="UP001497382"/>
    </source>
</evidence>
<sequence>MYGKLFQLIRCLTSSFEKQSIQILFGNEVTTKGEKIFNSIPGIRYSKTVQSFGVPDEDASSQTNSIYADVEYQTEANSEISKNPIEMKAI</sequence>
<accession>A0AAV1Z328</accession>
<dbReference type="EMBL" id="CAXIEN010000017">
    <property type="protein sequence ID" value="CAL1265460.1"/>
    <property type="molecule type" value="Genomic_DNA"/>
</dbReference>
<evidence type="ECO:0000313" key="1">
    <source>
        <dbReference type="EMBL" id="CAL1265460.1"/>
    </source>
</evidence>
<reference evidence="1 2" key="1">
    <citation type="submission" date="2024-04" db="EMBL/GenBank/DDBJ databases">
        <authorList>
            <person name="Rising A."/>
            <person name="Reimegard J."/>
            <person name="Sonavane S."/>
            <person name="Akerstrom W."/>
            <person name="Nylinder S."/>
            <person name="Hedman E."/>
            <person name="Kallberg Y."/>
        </authorList>
    </citation>
    <scope>NUCLEOTIDE SEQUENCE [LARGE SCALE GENOMIC DNA]</scope>
</reference>